<feature type="region of interest" description="Disordered" evidence="1">
    <location>
        <begin position="1"/>
        <end position="241"/>
    </location>
</feature>
<dbReference type="HOGENOM" id="CLU_480580_0_0_1"/>
<reference evidence="3 4" key="1">
    <citation type="submission" date="2015-01" db="EMBL/GenBank/DDBJ databases">
        <title>The Genome Sequence of Cladophialophora immunda CBS83496.</title>
        <authorList>
            <consortium name="The Broad Institute Genomics Platform"/>
            <person name="Cuomo C."/>
            <person name="de Hoog S."/>
            <person name="Gorbushina A."/>
            <person name="Stielow B."/>
            <person name="Teixiera M."/>
            <person name="Abouelleil A."/>
            <person name="Chapman S.B."/>
            <person name="Priest M."/>
            <person name="Young S.K."/>
            <person name="Wortman J."/>
            <person name="Nusbaum C."/>
            <person name="Birren B."/>
        </authorList>
    </citation>
    <scope>NUCLEOTIDE SEQUENCE [LARGE SCALE GENOMIC DNA]</scope>
    <source>
        <strain evidence="3 4">CBS 83496</strain>
    </source>
</reference>
<dbReference type="PANTHER" id="PTHR42470:SF2">
    <property type="match status" value="1"/>
</dbReference>
<sequence length="567" mass="62879">MRKRTTSTANLSGNAEPGELRRSTRLGAIAPLECESREKEQEPGVLFAAGASRGRAKPRHSSPFLGPPSKRKQGQDAPDPSIPAQGPLPMSRPRKTPYSASAPGLPPMKRPQKTPYSASAPGLPPMKRPRKTAFPKADSLREDMIAFQKPRHSSPFLGPPSKRKQGQDAPDPSIPAQGPPPAKRPRKSTQGSADGQPEETGPIFLPGPSGPISNRIKHKQRPHERFEPNEQPGAELSEDDSSLEEILVQPAAPVKGSFLRDFDHEVPQTIKDLCLQLLEKDQTVPQNTLFRDDLFSRLCGKIREGNEAMIIQDVTRLIVPSAMNLAIYGDTHLNILIESVNEAWTDCIPVEGPRPQPNYAVGFNRSAFTEEHLEKLGELTGGVFDTSFSAANRRMYFPFLTCEVKCGFGGLDIADRQNAHSMTIAVRSVVELYKAAKQEEALDCVILAFSVSHDHRSVRIYGHYPVIDGKEVSYHHHLIHEFSFTVLEGKNKWIAYKFIKNVYDVWMPDHLRRIHSAINRLPPSRDSLEDESLDPSIPETPTPERATPDTAGSPELGQGEAMWWNKN</sequence>
<keyword evidence="4" id="KW-1185">Reference proteome</keyword>
<feature type="compositionally biased region" description="Polar residues" evidence="1">
    <location>
        <begin position="1"/>
        <end position="13"/>
    </location>
</feature>
<dbReference type="PANTHER" id="PTHR42470">
    <property type="entry name" value="VAST DOMAIN-CONTAINING PROTEIN"/>
    <property type="match status" value="1"/>
</dbReference>
<proteinExistence type="predicted"/>
<dbReference type="STRING" id="569365.A0A0D2C371"/>
<name>A0A0D2C371_9EURO</name>
<dbReference type="OrthoDB" id="5400850at2759"/>
<dbReference type="EMBL" id="KN847044">
    <property type="protein sequence ID" value="KIW25663.1"/>
    <property type="molecule type" value="Genomic_DNA"/>
</dbReference>
<feature type="region of interest" description="Disordered" evidence="1">
    <location>
        <begin position="523"/>
        <end position="567"/>
    </location>
</feature>
<feature type="domain" description="DUF7924" evidence="2">
    <location>
        <begin position="295"/>
        <end position="518"/>
    </location>
</feature>
<organism evidence="3 4">
    <name type="scientific">Cladophialophora immunda</name>
    <dbReference type="NCBI Taxonomy" id="569365"/>
    <lineage>
        <taxon>Eukaryota</taxon>
        <taxon>Fungi</taxon>
        <taxon>Dikarya</taxon>
        <taxon>Ascomycota</taxon>
        <taxon>Pezizomycotina</taxon>
        <taxon>Eurotiomycetes</taxon>
        <taxon>Chaetothyriomycetidae</taxon>
        <taxon>Chaetothyriales</taxon>
        <taxon>Herpotrichiellaceae</taxon>
        <taxon>Cladophialophora</taxon>
    </lineage>
</organism>
<evidence type="ECO:0000313" key="4">
    <source>
        <dbReference type="Proteomes" id="UP000054466"/>
    </source>
</evidence>
<gene>
    <name evidence="3" type="ORF">PV07_08824</name>
</gene>
<dbReference type="RefSeq" id="XP_016245879.1">
    <property type="nucleotide sequence ID" value="XM_016396023.1"/>
</dbReference>
<evidence type="ECO:0000259" key="2">
    <source>
        <dbReference type="Pfam" id="PF25545"/>
    </source>
</evidence>
<evidence type="ECO:0000256" key="1">
    <source>
        <dbReference type="SAM" id="MobiDB-lite"/>
    </source>
</evidence>
<evidence type="ECO:0000313" key="3">
    <source>
        <dbReference type="EMBL" id="KIW25663.1"/>
    </source>
</evidence>
<dbReference type="InterPro" id="IPR057684">
    <property type="entry name" value="DUF7924"/>
</dbReference>
<dbReference type="Pfam" id="PF25545">
    <property type="entry name" value="DUF7924"/>
    <property type="match status" value="1"/>
</dbReference>
<dbReference type="Proteomes" id="UP000054466">
    <property type="component" value="Unassembled WGS sequence"/>
</dbReference>
<accession>A0A0D2C371</accession>
<dbReference type="GeneID" id="27348018"/>
<dbReference type="AlphaFoldDB" id="A0A0D2C371"/>
<protein>
    <recommendedName>
        <fullName evidence="2">DUF7924 domain-containing protein</fullName>
    </recommendedName>
</protein>
<dbReference type="VEuPathDB" id="FungiDB:PV07_08824"/>